<dbReference type="SUPFAM" id="SSF54001">
    <property type="entry name" value="Cysteine proteinases"/>
    <property type="match status" value="1"/>
</dbReference>
<dbReference type="InterPro" id="IPR038765">
    <property type="entry name" value="Papain-like_cys_pep_sf"/>
</dbReference>
<evidence type="ECO:0000313" key="1">
    <source>
        <dbReference type="EMBL" id="RDH87593.1"/>
    </source>
</evidence>
<protein>
    <submittedName>
        <fullName evidence="1">Uncharacterized protein</fullName>
    </submittedName>
</protein>
<sequence>MLLLSLVFLLTACANPTRQDFKAWQVAGEDPQQFLSLPLASGQVVVIGSGAIMDMGISLIPESYPPYLHVGILVIDDGSPYVYHITGVAGFNLTGLPPTDVIKGKVQRTPLGRFLRRYHHVAIYEPTGLDKERIAAYVRTQLREEAPFDPYFNYAEHEKLYCTEFIALALEAGGAERFELPPNRPNRSVSVVLDWLKIPDHGLLMPSDLVVASKRVALLSIRHTLTEIYLLNALKEELHRRFTCDQRLGNLFYWNGFKVRLRKPVDRFMDTGLALFPLDSEVDEREVRLAVRELADEMYGALPETAVLSRCEDIKQESVLAGQ</sequence>
<organism evidence="1 2">
    <name type="scientific">endosymbiont of Escarpia spicata</name>
    <dbReference type="NCBI Taxonomy" id="2200908"/>
    <lineage>
        <taxon>Bacteria</taxon>
        <taxon>Pseudomonadati</taxon>
        <taxon>Pseudomonadota</taxon>
        <taxon>Gammaproteobacteria</taxon>
        <taxon>sulfur-oxidizing symbionts</taxon>
    </lineage>
</organism>
<name>A0A370DTG8_9GAMM</name>
<dbReference type="EMBL" id="QFXE01000005">
    <property type="protein sequence ID" value="RDH87593.1"/>
    <property type="molecule type" value="Genomic_DNA"/>
</dbReference>
<comment type="caution">
    <text evidence="1">The sequence shown here is derived from an EMBL/GenBank/DDBJ whole genome shotgun (WGS) entry which is preliminary data.</text>
</comment>
<evidence type="ECO:0000313" key="2">
    <source>
        <dbReference type="Proteomes" id="UP000254771"/>
    </source>
</evidence>
<proteinExistence type="predicted"/>
<dbReference type="Gene3D" id="3.90.1720.10">
    <property type="entry name" value="endopeptidase domain like (from Nostoc punctiforme)"/>
    <property type="match status" value="1"/>
</dbReference>
<keyword evidence="2" id="KW-1185">Reference proteome</keyword>
<gene>
    <name evidence="1" type="ORF">DIZ78_03230</name>
</gene>
<accession>A0A370DTG8</accession>
<dbReference type="AlphaFoldDB" id="A0A370DTG8"/>
<reference evidence="1 2" key="1">
    <citation type="journal article" date="2018" name="ISME J.">
        <title>Endosymbiont genomes yield clues of tubeworm success.</title>
        <authorList>
            <person name="Li Y."/>
            <person name="Liles M.R."/>
            <person name="Halanych K.M."/>
        </authorList>
    </citation>
    <scope>NUCLEOTIDE SEQUENCE [LARGE SCALE GENOMIC DNA]</scope>
    <source>
        <strain evidence="1">A1462</strain>
    </source>
</reference>
<dbReference type="Proteomes" id="UP000254771">
    <property type="component" value="Unassembled WGS sequence"/>
</dbReference>